<dbReference type="InterPro" id="IPR012337">
    <property type="entry name" value="RNaseH-like_sf"/>
</dbReference>
<dbReference type="SUPFAM" id="SSF53098">
    <property type="entry name" value="Ribonuclease H-like"/>
    <property type="match status" value="1"/>
</dbReference>
<feature type="region of interest" description="Disordered" evidence="2">
    <location>
        <begin position="608"/>
        <end position="634"/>
    </location>
</feature>
<keyword evidence="1" id="KW-0175">Coiled coil</keyword>
<feature type="region of interest" description="Disordered" evidence="2">
    <location>
        <begin position="1195"/>
        <end position="1240"/>
    </location>
</feature>
<dbReference type="EMBL" id="BKCJ010000094">
    <property type="protein sequence ID" value="GEU29731.1"/>
    <property type="molecule type" value="Genomic_DNA"/>
</dbReference>
<evidence type="ECO:0000256" key="2">
    <source>
        <dbReference type="SAM" id="MobiDB-lite"/>
    </source>
</evidence>
<feature type="domain" description="Reverse transcriptase Ty1/copia-type" evidence="3">
    <location>
        <begin position="770"/>
        <end position="886"/>
    </location>
</feature>
<evidence type="ECO:0000259" key="3">
    <source>
        <dbReference type="Pfam" id="PF07727"/>
    </source>
</evidence>
<feature type="domain" description="Retroviral polymerase SH3-like" evidence="4">
    <location>
        <begin position="532"/>
        <end position="576"/>
    </location>
</feature>
<dbReference type="GO" id="GO:0003676">
    <property type="term" value="F:nucleic acid binding"/>
    <property type="evidence" value="ECO:0007669"/>
    <property type="project" value="InterPro"/>
</dbReference>
<accession>A0A699GK61</accession>
<feature type="compositionally biased region" description="Basic and acidic residues" evidence="2">
    <location>
        <begin position="615"/>
        <end position="634"/>
    </location>
</feature>
<reference evidence="5" key="1">
    <citation type="journal article" date="2019" name="Sci. Rep.">
        <title>Draft genome of Tanacetum cinerariifolium, the natural source of mosquito coil.</title>
        <authorList>
            <person name="Yamashiro T."/>
            <person name="Shiraishi A."/>
            <person name="Satake H."/>
            <person name="Nakayama K."/>
        </authorList>
    </citation>
    <scope>NUCLEOTIDE SEQUENCE</scope>
</reference>
<comment type="caution">
    <text evidence="5">The sequence shown here is derived from an EMBL/GenBank/DDBJ whole genome shotgun (WGS) entry which is preliminary data.</text>
</comment>
<dbReference type="Pfam" id="PF07727">
    <property type="entry name" value="RVT_2"/>
    <property type="match status" value="1"/>
</dbReference>
<protein>
    <submittedName>
        <fullName evidence="5">Uncharacterized protein</fullName>
    </submittedName>
</protein>
<feature type="coiled-coil region" evidence="1">
    <location>
        <begin position="1105"/>
        <end position="1153"/>
    </location>
</feature>
<proteinExistence type="predicted"/>
<dbReference type="InterPro" id="IPR013103">
    <property type="entry name" value="RVT_2"/>
</dbReference>
<evidence type="ECO:0000259" key="4">
    <source>
        <dbReference type="Pfam" id="PF25597"/>
    </source>
</evidence>
<dbReference type="InterPro" id="IPR057670">
    <property type="entry name" value="SH3_retrovirus"/>
</dbReference>
<gene>
    <name evidence="5" type="ORF">Tci_001709</name>
</gene>
<name>A0A699GK61_TANCI</name>
<evidence type="ECO:0000256" key="1">
    <source>
        <dbReference type="SAM" id="Coils"/>
    </source>
</evidence>
<dbReference type="AlphaFoldDB" id="A0A699GK61"/>
<evidence type="ECO:0000313" key="5">
    <source>
        <dbReference type="EMBL" id="GEU29731.1"/>
    </source>
</evidence>
<dbReference type="Pfam" id="PF25597">
    <property type="entry name" value="SH3_retrovirus"/>
    <property type="match status" value="1"/>
</dbReference>
<dbReference type="Pfam" id="PF14223">
    <property type="entry name" value="Retrotran_gag_2"/>
    <property type="match status" value="1"/>
</dbReference>
<dbReference type="PANTHER" id="PTHR11439:SF495">
    <property type="entry name" value="REVERSE TRANSCRIPTASE, RNA-DEPENDENT DNA POLYMERASE-RELATED"/>
    <property type="match status" value="1"/>
</dbReference>
<dbReference type="InterPro" id="IPR036397">
    <property type="entry name" value="RNaseH_sf"/>
</dbReference>
<feature type="compositionally biased region" description="Basic and acidic residues" evidence="2">
    <location>
        <begin position="1216"/>
        <end position="1231"/>
    </location>
</feature>
<dbReference type="PANTHER" id="PTHR11439">
    <property type="entry name" value="GAG-POL-RELATED RETROTRANSPOSON"/>
    <property type="match status" value="1"/>
</dbReference>
<organism evidence="5">
    <name type="scientific">Tanacetum cinerariifolium</name>
    <name type="common">Dalmatian daisy</name>
    <name type="synonym">Chrysanthemum cinerariifolium</name>
    <dbReference type="NCBI Taxonomy" id="118510"/>
    <lineage>
        <taxon>Eukaryota</taxon>
        <taxon>Viridiplantae</taxon>
        <taxon>Streptophyta</taxon>
        <taxon>Embryophyta</taxon>
        <taxon>Tracheophyta</taxon>
        <taxon>Spermatophyta</taxon>
        <taxon>Magnoliopsida</taxon>
        <taxon>eudicotyledons</taxon>
        <taxon>Gunneridae</taxon>
        <taxon>Pentapetalae</taxon>
        <taxon>asterids</taxon>
        <taxon>campanulids</taxon>
        <taxon>Asterales</taxon>
        <taxon>Asteraceae</taxon>
        <taxon>Asteroideae</taxon>
        <taxon>Anthemideae</taxon>
        <taxon>Anthemidinae</taxon>
        <taxon>Tanacetum</taxon>
    </lineage>
</organism>
<sequence>MEGVTTMISITTVEEKDQRRLEVKAISTLMMGILNEHQLMFNSIKDAKQLLEAVEKRFGGNATTKKTQINLLKQQYKNFTASSLEMPDQTFDRLQKFVSQLKCLGEKLSQEDVNQKLLRSLSHEWNTHAVMWRNEADLDTMSMDDLYNNLKVYEPKVKRIYSLSLSSQNMAFVSSSNNNSSSTNGTINTAYGVSTASTQVNDAFLTKIDNLKQIHPDDMEEMDLRWKIAMLTMRAIRFLERTGRKLTVNGNETISFDKSNVSDQAEEGPNYALMAFLSLNSDSKIVDNCKKGLGYKNYNAVPPPYIGNFMPLTPDLSFTGLDEFANKPVAENTKSSKEETKAFRKNNDALIIKEWVLDDEEENVSQPKIKKKIASPSIVKKEFVKPRQHENTARKTLKKVKHDRPKAVVNAVKGDNLNVVKALACWVWKPKHKVLDHVSKHNSALITLNKFNYIDAQGRSNLMKEIYCLVVTDDHSRFTWVFFLAAKDETGGILKSFITRIENLVDHKVKMIRCDNRTEFKNREMNQFCEMKGKFNGKADEGLFVGYSLNSKAFRVFNSRTKIVKENLHIRFNENTLKVVGSIPDWLFDIDELTRTMNYEPIVTATQSNSFADPKSSHDDGSKPLSDDEKKVDEDLRKEYECNDQEKKDNINSSNNVNVVGINEDNELPFDPNMSDLEDVSIFNFSNDDDDDGIVADMNNLGTTIQVSPILTTRIHKDHPLDQVIGDLHSATQTRRMTQNLEEHGFVSTIQQRTNHKNLQNACLLAFYHMKNPKRKKAIGTKWVFRNKKDKRGIVIRNKARLVAQGHTQEEGIDYDKVFALIARIEAIRLFLDYASFKDFMVYQMDVKSDFLYGKIKEEVYVCEPSGFEDPDFPDRVYKIEKALSKKSSTPIETYKPLRKDEDGEKVNVHMYRSMISSLMYLASSRPDIMFAVCACARYQVNPKVSHLHAVKMIFRFVQVFLEKQLDGMSNHERKYISPSHTKKIFRNIRRVGKGFSGRVTHLFPTMVVQYELGEGLTIPTDLYHTSTILQSSSSQPQKTHKPREPTRKITQVAQHSDPIEHVADEAVHKELEDRLVRAATTVSSLDPEQDSGNTLQSDEDRLKLNELMDICANLQTRILDLEKIKTTQSNEIASLKRRVKKLKKKNRSRNHKLKRLYKVGLTTRVESLDDEEILEMFDVNDLGGEEVFVAEQEVEQEEPGKSTTTTTTTTISKQQSHDKGKRIMVEEPMKPKKKDKIRLDEEAAKRLQAEFDEEERLAKEKA</sequence>
<dbReference type="Gene3D" id="3.30.420.10">
    <property type="entry name" value="Ribonuclease H-like superfamily/Ribonuclease H"/>
    <property type="match status" value="1"/>
</dbReference>